<keyword evidence="1" id="KW-1185">Reference proteome</keyword>
<accession>A0AC58S9Z2</accession>
<protein>
    <submittedName>
        <fullName evidence="2">Uncharacterized protein LOC142166427</fullName>
    </submittedName>
</protein>
<proteinExistence type="predicted"/>
<name>A0AC58S9Z2_TOBAC</name>
<dbReference type="Proteomes" id="UP000790787">
    <property type="component" value="Chromosome 2"/>
</dbReference>
<reference evidence="2" key="2">
    <citation type="submission" date="2025-08" db="UniProtKB">
        <authorList>
            <consortium name="RefSeq"/>
        </authorList>
    </citation>
    <scope>IDENTIFICATION</scope>
    <source>
        <tissue evidence="2">Leaf</tissue>
    </source>
</reference>
<reference evidence="1" key="1">
    <citation type="journal article" date="2014" name="Nat. Commun.">
        <title>The tobacco genome sequence and its comparison with those of tomato and potato.</title>
        <authorList>
            <person name="Sierro N."/>
            <person name="Battey J.N."/>
            <person name="Ouadi S."/>
            <person name="Bakaher N."/>
            <person name="Bovet L."/>
            <person name="Willig A."/>
            <person name="Goepfert S."/>
            <person name="Peitsch M.C."/>
            <person name="Ivanov N.V."/>
        </authorList>
    </citation>
    <scope>NUCLEOTIDE SEQUENCE [LARGE SCALE GENOMIC DNA]</scope>
</reference>
<evidence type="ECO:0000313" key="1">
    <source>
        <dbReference type="Proteomes" id="UP000790787"/>
    </source>
</evidence>
<organism evidence="1 2">
    <name type="scientific">Nicotiana tabacum</name>
    <name type="common">Common tobacco</name>
    <dbReference type="NCBI Taxonomy" id="4097"/>
    <lineage>
        <taxon>Eukaryota</taxon>
        <taxon>Viridiplantae</taxon>
        <taxon>Streptophyta</taxon>
        <taxon>Embryophyta</taxon>
        <taxon>Tracheophyta</taxon>
        <taxon>Spermatophyta</taxon>
        <taxon>Magnoliopsida</taxon>
        <taxon>eudicotyledons</taxon>
        <taxon>Gunneridae</taxon>
        <taxon>Pentapetalae</taxon>
        <taxon>asterids</taxon>
        <taxon>lamiids</taxon>
        <taxon>Solanales</taxon>
        <taxon>Solanaceae</taxon>
        <taxon>Nicotianoideae</taxon>
        <taxon>Nicotianeae</taxon>
        <taxon>Nicotiana</taxon>
    </lineage>
</organism>
<sequence length="663" mass="77115">MEIPSEDKKNSLSDDDHMTGRGIGSQGAAERLKTIKNQYNLPFIFLQEPMINVLDDKEQQVLLQTLKFMGIFYFTLPLSISSEEKLGGLPYRIQEGIDFLSCLNDCNLQDSGFHGIVFTWSDNRDPPNTFWNRLDRLTYNVEWFDLFGETKVTHLSRICSDHAPLLMEYGNYDPTHTKYFKFLNIWVDHDEYLNVIQQSWVEEVHGNPLYILYQKTKRVCSALRRWSKATFGDIYEEPKKLEKLIKEFEEASVTNNTQDIRTKLARTKAEFTSFLILQEKVLRQKARVKWLDEGDANTTYFHRVIKDRRRKFSILKIKNEEGEWIEGTNDVASTVVQFFQKMFQADIVVEDSQILNIVKKEVKDCVFSIDPDSAPGPDGLSAKFYQSAWEPKKGLSLVIKLDMAKAYDRVSWPFLCFMLRQLGFAEVWIYMIYRLISNNWYSLIVNGSRHGFFNGIKQTLKLVLATLESYEKISGQMINKAKSCYAMAPKTAISTITRVGRILGMRHGHANREKHYWVAWKTLCFSFEEGGTGFRKLEDIYNASNAKQWWKFRTTQSLWAQFIKAKYCNGSNPKGVPFKMSFMILRAVHNKVATDERISSLGIVVDSRRSCCTSFSDIQGPETTNHLFYSDQYAQQVWNFFIGRLGIEYRNNNPRTLILNCWK</sequence>
<evidence type="ECO:0000313" key="2">
    <source>
        <dbReference type="RefSeq" id="XP_075081792.1"/>
    </source>
</evidence>
<gene>
    <name evidence="2" type="primary">LOC142166427</name>
</gene>
<dbReference type="RefSeq" id="XP_075081792.1">
    <property type="nucleotide sequence ID" value="XM_075225691.1"/>
</dbReference>